<feature type="compositionally biased region" description="Basic and acidic residues" evidence="3">
    <location>
        <begin position="167"/>
        <end position="180"/>
    </location>
</feature>
<evidence type="ECO:0000259" key="4">
    <source>
        <dbReference type="PROSITE" id="PS50075"/>
    </source>
</evidence>
<reference evidence="5" key="1">
    <citation type="submission" date="2020-05" db="EMBL/GenBank/DDBJ databases">
        <authorList>
            <person name="Chiriac C."/>
            <person name="Salcher M."/>
            <person name="Ghai R."/>
            <person name="Kavagutti S V."/>
        </authorList>
    </citation>
    <scope>NUCLEOTIDE SEQUENCE</scope>
</reference>
<keyword evidence="1" id="KW-0596">Phosphopantetheine</keyword>
<dbReference type="PANTHER" id="PTHR45527">
    <property type="entry name" value="NONRIBOSOMAL PEPTIDE SYNTHETASE"/>
    <property type="match status" value="1"/>
</dbReference>
<dbReference type="InterPro" id="IPR025110">
    <property type="entry name" value="AMP-bd_C"/>
</dbReference>
<dbReference type="Gene3D" id="1.10.1200.10">
    <property type="entry name" value="ACP-like"/>
    <property type="match status" value="1"/>
</dbReference>
<feature type="region of interest" description="Disordered" evidence="3">
    <location>
        <begin position="166"/>
        <end position="186"/>
    </location>
</feature>
<name>A0A6J6FDU5_9ZZZZ</name>
<dbReference type="Gene3D" id="3.30.300.30">
    <property type="match status" value="1"/>
</dbReference>
<gene>
    <name evidence="5" type="ORF">UFOPK1493_03455</name>
</gene>
<feature type="domain" description="Carrier" evidence="4">
    <location>
        <begin position="84"/>
        <end position="159"/>
    </location>
</feature>
<accession>A0A6J6FDU5</accession>
<dbReference type="Pfam" id="PF00550">
    <property type="entry name" value="PP-binding"/>
    <property type="match status" value="1"/>
</dbReference>
<sequence length="186" mass="20514">MVVREETPGDQQLVGFVSPKDGANPQPSEIKDHLRVNLPDPMIPGHIVVLADLPHTPNGKIDRNGLPTLASVLGQRDGGAVVADAENDLERTVLEIWRETLGMQAIGVDDNFFDIGGHSLLVVRMHRRLKEVLERPIALTELYRYPTIRSFAGSLTSDAGSAALQKGVDRASRRRESLERRRARAN</sequence>
<dbReference type="PANTHER" id="PTHR45527:SF1">
    <property type="entry name" value="FATTY ACID SYNTHASE"/>
    <property type="match status" value="1"/>
</dbReference>
<proteinExistence type="predicted"/>
<feature type="region of interest" description="Disordered" evidence="3">
    <location>
        <begin position="1"/>
        <end position="27"/>
    </location>
</feature>
<dbReference type="GO" id="GO:0044550">
    <property type="term" value="P:secondary metabolite biosynthetic process"/>
    <property type="evidence" value="ECO:0007669"/>
    <property type="project" value="TreeGrafter"/>
</dbReference>
<dbReference type="InterPro" id="IPR045851">
    <property type="entry name" value="AMP-bd_C_sf"/>
</dbReference>
<dbReference type="InterPro" id="IPR036736">
    <property type="entry name" value="ACP-like_sf"/>
</dbReference>
<dbReference type="SUPFAM" id="SSF47336">
    <property type="entry name" value="ACP-like"/>
    <property type="match status" value="1"/>
</dbReference>
<evidence type="ECO:0000256" key="3">
    <source>
        <dbReference type="SAM" id="MobiDB-lite"/>
    </source>
</evidence>
<dbReference type="GO" id="GO:0072330">
    <property type="term" value="P:monocarboxylic acid biosynthetic process"/>
    <property type="evidence" value="ECO:0007669"/>
    <property type="project" value="UniProtKB-ARBA"/>
</dbReference>
<dbReference type="InterPro" id="IPR020806">
    <property type="entry name" value="PKS_PP-bd"/>
</dbReference>
<keyword evidence="2" id="KW-0597">Phosphoprotein</keyword>
<evidence type="ECO:0000313" key="5">
    <source>
        <dbReference type="EMBL" id="CAB4586467.1"/>
    </source>
</evidence>
<dbReference type="GO" id="GO:0031177">
    <property type="term" value="F:phosphopantetheine binding"/>
    <property type="evidence" value="ECO:0007669"/>
    <property type="project" value="InterPro"/>
</dbReference>
<dbReference type="SUPFAM" id="SSF56801">
    <property type="entry name" value="Acetyl-CoA synthetase-like"/>
    <property type="match status" value="1"/>
</dbReference>
<dbReference type="InterPro" id="IPR009081">
    <property type="entry name" value="PP-bd_ACP"/>
</dbReference>
<organism evidence="5">
    <name type="scientific">freshwater metagenome</name>
    <dbReference type="NCBI Taxonomy" id="449393"/>
    <lineage>
        <taxon>unclassified sequences</taxon>
        <taxon>metagenomes</taxon>
        <taxon>ecological metagenomes</taxon>
    </lineage>
</organism>
<dbReference type="GO" id="GO:0043041">
    <property type="term" value="P:amino acid activation for nonribosomal peptide biosynthetic process"/>
    <property type="evidence" value="ECO:0007669"/>
    <property type="project" value="TreeGrafter"/>
</dbReference>
<dbReference type="FunFam" id="1.10.1200.10:FF:000016">
    <property type="entry name" value="Non-ribosomal peptide synthase"/>
    <property type="match status" value="1"/>
</dbReference>
<dbReference type="Pfam" id="PF13193">
    <property type="entry name" value="AMP-binding_C"/>
    <property type="match status" value="1"/>
</dbReference>
<evidence type="ECO:0000256" key="2">
    <source>
        <dbReference type="ARBA" id="ARBA00022553"/>
    </source>
</evidence>
<dbReference type="PROSITE" id="PS50075">
    <property type="entry name" value="CARRIER"/>
    <property type="match status" value="1"/>
</dbReference>
<dbReference type="EMBL" id="CAEZSR010000193">
    <property type="protein sequence ID" value="CAB4586467.1"/>
    <property type="molecule type" value="Genomic_DNA"/>
</dbReference>
<dbReference type="AlphaFoldDB" id="A0A6J6FDU5"/>
<dbReference type="GO" id="GO:0005737">
    <property type="term" value="C:cytoplasm"/>
    <property type="evidence" value="ECO:0007669"/>
    <property type="project" value="TreeGrafter"/>
</dbReference>
<dbReference type="SMART" id="SM00823">
    <property type="entry name" value="PKS_PP"/>
    <property type="match status" value="1"/>
</dbReference>
<protein>
    <submittedName>
        <fullName evidence="5">Unannotated protein</fullName>
    </submittedName>
</protein>
<evidence type="ECO:0000256" key="1">
    <source>
        <dbReference type="ARBA" id="ARBA00022450"/>
    </source>
</evidence>